<keyword evidence="4" id="KW-1185">Reference proteome</keyword>
<dbReference type="VEuPathDB" id="FungiDB:SPBR_02668"/>
<dbReference type="RefSeq" id="XP_040620362.1">
    <property type="nucleotide sequence ID" value="XM_040760971.1"/>
</dbReference>
<comment type="caution">
    <text evidence="3">The sequence shown here is derived from an EMBL/GenBank/DDBJ whole genome shotgun (WGS) entry which is preliminary data.</text>
</comment>
<evidence type="ECO:0000313" key="4">
    <source>
        <dbReference type="Proteomes" id="UP000031575"/>
    </source>
</evidence>
<protein>
    <recommendedName>
        <fullName evidence="5">Transmembrane protein</fullName>
    </recommendedName>
</protein>
<dbReference type="Proteomes" id="UP000031575">
    <property type="component" value="Unassembled WGS sequence"/>
</dbReference>
<feature type="compositionally biased region" description="Polar residues" evidence="1">
    <location>
        <begin position="130"/>
        <end position="147"/>
    </location>
</feature>
<organism evidence="3 4">
    <name type="scientific">Sporothrix brasiliensis 5110</name>
    <dbReference type="NCBI Taxonomy" id="1398154"/>
    <lineage>
        <taxon>Eukaryota</taxon>
        <taxon>Fungi</taxon>
        <taxon>Dikarya</taxon>
        <taxon>Ascomycota</taxon>
        <taxon>Pezizomycotina</taxon>
        <taxon>Sordariomycetes</taxon>
        <taxon>Sordariomycetidae</taxon>
        <taxon>Ophiostomatales</taxon>
        <taxon>Ophiostomataceae</taxon>
        <taxon>Sporothrix</taxon>
    </lineage>
</organism>
<dbReference type="OrthoDB" id="10332048at2759"/>
<sequence length="563" mass="60743">MGGYSAVQNFSLPSRSGTLRPFSPCAGSSSGHRSRADRDNNSDPGSDLNLVFERNRIRSPTPTALQLFQFSDEDNTARLVMSRSKGNLPRPMSTSSSAPALTVVGSMDAGVAGDGCDNDIMREDLENGLGQEQNRPTTPQQSQSNAAANPHLGLDPISPTLSVWPRPMSVLDDTPTQNSNDVLEKDKNTMISSVRAQRVLSNGTRDAFADGNIDLDLDLDASIIRHTANNSTYNEPPSLARSISIRWGPRLRHISLSEVQAADDAARRVAAVRRERRVFWILVVLALLGVLSCTAAVTLAAAQAAMQVGVEEIGPDPGGGGPIWDVRTLAWLVASLVVCTAAAAGLAIATSARCRRRRDGNNGAYSPTDKAILTQLIQSGRRSRRGGGPGAESRCSHRFSPLFAHQPPQYQDADGITRDTRESRAAWVEMDDMEERSEDPNREVVNRWWSLGRRGKGGPLTGMGVDGTCVASGEHVGIRDEDRNWLKFTQDPVRLRRYVEALEARLAVVDGVGVEGTPDAVPIGRADTTTRLPQHGVVRSPAMAVLPRESVCSPITLPGHDIF</sequence>
<evidence type="ECO:0000313" key="3">
    <source>
        <dbReference type="EMBL" id="KIH92352.1"/>
    </source>
</evidence>
<keyword evidence="2" id="KW-1133">Transmembrane helix</keyword>
<evidence type="ECO:0008006" key="5">
    <source>
        <dbReference type="Google" id="ProtNLM"/>
    </source>
</evidence>
<feature type="transmembrane region" description="Helical" evidence="2">
    <location>
        <begin position="278"/>
        <end position="302"/>
    </location>
</feature>
<keyword evidence="2" id="KW-0472">Membrane</keyword>
<dbReference type="HOGENOM" id="CLU_484111_0_0_1"/>
<gene>
    <name evidence="3" type="ORF">SPBR_02668</name>
</gene>
<feature type="region of interest" description="Disordered" evidence="1">
    <location>
        <begin position="129"/>
        <end position="159"/>
    </location>
</feature>
<name>A0A0C2J5M0_9PEZI</name>
<keyword evidence="2" id="KW-0812">Transmembrane</keyword>
<accession>A0A0C2J5M0</accession>
<evidence type="ECO:0000256" key="1">
    <source>
        <dbReference type="SAM" id="MobiDB-lite"/>
    </source>
</evidence>
<feature type="compositionally biased region" description="Polar residues" evidence="1">
    <location>
        <begin position="1"/>
        <end position="17"/>
    </location>
</feature>
<feature type="transmembrane region" description="Helical" evidence="2">
    <location>
        <begin position="329"/>
        <end position="349"/>
    </location>
</feature>
<evidence type="ECO:0000256" key="2">
    <source>
        <dbReference type="SAM" id="Phobius"/>
    </source>
</evidence>
<feature type="region of interest" description="Disordered" evidence="1">
    <location>
        <begin position="379"/>
        <end position="417"/>
    </location>
</feature>
<dbReference type="GeneID" id="63675892"/>
<reference evidence="3 4" key="1">
    <citation type="journal article" date="2014" name="BMC Genomics">
        <title>Comparative genomics of the major fungal agents of human and animal Sporotrichosis: Sporothrix schenckii and Sporothrix brasiliensis.</title>
        <authorList>
            <person name="Teixeira M.M."/>
            <person name="de Almeida L.G."/>
            <person name="Kubitschek-Barreira P."/>
            <person name="Alves F.L."/>
            <person name="Kioshima E.S."/>
            <person name="Abadio A.K."/>
            <person name="Fernandes L."/>
            <person name="Derengowski L.S."/>
            <person name="Ferreira K.S."/>
            <person name="Souza R.C."/>
            <person name="Ruiz J.C."/>
            <person name="de Andrade N.C."/>
            <person name="Paes H.C."/>
            <person name="Nicola A.M."/>
            <person name="Albuquerque P."/>
            <person name="Gerber A.L."/>
            <person name="Martins V.P."/>
            <person name="Peconick L.D."/>
            <person name="Neto A.V."/>
            <person name="Chaucanez C.B."/>
            <person name="Silva P.A."/>
            <person name="Cunha O.L."/>
            <person name="de Oliveira F.F."/>
            <person name="dos Santos T.C."/>
            <person name="Barros A.L."/>
            <person name="Soares M.A."/>
            <person name="de Oliveira L.M."/>
            <person name="Marini M.M."/>
            <person name="Villalobos-Duno H."/>
            <person name="Cunha M.M."/>
            <person name="de Hoog S."/>
            <person name="da Silveira J.F."/>
            <person name="Henrissat B."/>
            <person name="Nino-Vega G.A."/>
            <person name="Cisalpino P.S."/>
            <person name="Mora-Montes H.M."/>
            <person name="Almeida S.R."/>
            <person name="Stajich J.E."/>
            <person name="Lopes-Bezerra L.M."/>
            <person name="Vasconcelos A.T."/>
            <person name="Felipe M.S."/>
        </authorList>
    </citation>
    <scope>NUCLEOTIDE SEQUENCE [LARGE SCALE GENOMIC DNA]</scope>
    <source>
        <strain evidence="3 4">5110</strain>
    </source>
</reference>
<proteinExistence type="predicted"/>
<dbReference type="EMBL" id="AWTV01000006">
    <property type="protein sequence ID" value="KIH92352.1"/>
    <property type="molecule type" value="Genomic_DNA"/>
</dbReference>
<feature type="region of interest" description="Disordered" evidence="1">
    <location>
        <begin position="1"/>
        <end position="54"/>
    </location>
</feature>
<dbReference type="AlphaFoldDB" id="A0A0C2J5M0"/>